<proteinExistence type="predicted"/>
<organism evidence="2 4">
    <name type="scientific">Abeliophyllum distichum</name>
    <dbReference type="NCBI Taxonomy" id="126358"/>
    <lineage>
        <taxon>Eukaryota</taxon>
        <taxon>Viridiplantae</taxon>
        <taxon>Streptophyta</taxon>
        <taxon>Embryophyta</taxon>
        <taxon>Tracheophyta</taxon>
        <taxon>Spermatophyta</taxon>
        <taxon>Magnoliopsida</taxon>
        <taxon>eudicotyledons</taxon>
        <taxon>Gunneridae</taxon>
        <taxon>Pentapetalae</taxon>
        <taxon>asterids</taxon>
        <taxon>lamiids</taxon>
        <taxon>Lamiales</taxon>
        <taxon>Oleaceae</taxon>
        <taxon>Forsythieae</taxon>
        <taxon>Abeliophyllum</taxon>
    </lineage>
</organism>
<evidence type="ECO:0000313" key="4">
    <source>
        <dbReference type="Proteomes" id="UP001604336"/>
    </source>
</evidence>
<dbReference type="AlphaFoldDB" id="A0ABD1SGZ0"/>
<feature type="domain" description="Bet v I/Major latex protein" evidence="1">
    <location>
        <begin position="2"/>
        <end position="113"/>
    </location>
</feature>
<dbReference type="PANTHER" id="PTHR31907">
    <property type="entry name" value="MLP-LIKE PROTEIN 423"/>
    <property type="match status" value="1"/>
</dbReference>
<dbReference type="InterPro" id="IPR051761">
    <property type="entry name" value="MLP-like_ligand-binding"/>
</dbReference>
<dbReference type="InterPro" id="IPR023393">
    <property type="entry name" value="START-like_dom_sf"/>
</dbReference>
<keyword evidence="4" id="KW-1185">Reference proteome</keyword>
<evidence type="ECO:0000313" key="3">
    <source>
        <dbReference type="EMBL" id="KAL2518985.1"/>
    </source>
</evidence>
<dbReference type="Gene3D" id="3.30.530.20">
    <property type="match status" value="2"/>
</dbReference>
<name>A0ABD1SGZ0_9LAMI</name>
<accession>A0ABD1SGZ0</accession>
<sequence length="114" mass="12811">MGLKGKLTAQIEMRAGGDVFHELFRFTPHQIPKMSPTTIQGCDLHQGEWGTVGSVIIWNYTHDGKPKVAKEVIEAIDGKREYEKLKDDVEDPLTLLGVCIKLTKDIESHHLKTT</sequence>
<dbReference type="EMBL" id="JBFOLK010000007">
    <property type="protein sequence ID" value="KAL2500013.1"/>
    <property type="molecule type" value="Genomic_DNA"/>
</dbReference>
<dbReference type="Pfam" id="PF00407">
    <property type="entry name" value="Bet_v_1"/>
    <property type="match status" value="1"/>
</dbReference>
<reference evidence="4" key="1">
    <citation type="submission" date="2024-07" db="EMBL/GenBank/DDBJ databases">
        <title>Two chromosome-level genome assemblies of Korean endemic species Abeliophyllum distichum and Forsythia ovata (Oleaceae).</title>
        <authorList>
            <person name="Jang H."/>
        </authorList>
    </citation>
    <scope>NUCLEOTIDE SEQUENCE [LARGE SCALE GENOMIC DNA]</scope>
</reference>
<evidence type="ECO:0000313" key="2">
    <source>
        <dbReference type="EMBL" id="KAL2500013.1"/>
    </source>
</evidence>
<protein>
    <submittedName>
        <fullName evidence="2">MLP-like protein</fullName>
    </submittedName>
</protein>
<dbReference type="SUPFAM" id="SSF55961">
    <property type="entry name" value="Bet v1-like"/>
    <property type="match status" value="1"/>
</dbReference>
<comment type="caution">
    <text evidence="2">The sequence shown here is derived from an EMBL/GenBank/DDBJ whole genome shotgun (WGS) entry which is preliminary data.</text>
</comment>
<dbReference type="EMBL" id="JBFOLK010000004">
    <property type="protein sequence ID" value="KAL2518985.1"/>
    <property type="molecule type" value="Genomic_DNA"/>
</dbReference>
<dbReference type="InterPro" id="IPR000916">
    <property type="entry name" value="Bet_v_I/MLP"/>
</dbReference>
<evidence type="ECO:0000259" key="1">
    <source>
        <dbReference type="SMART" id="SM01037"/>
    </source>
</evidence>
<dbReference type="SMART" id="SM01037">
    <property type="entry name" value="Bet_v_1"/>
    <property type="match status" value="1"/>
</dbReference>
<gene>
    <name evidence="3" type="ORF">Adt_15232</name>
    <name evidence="2" type="ORF">Adt_25563</name>
</gene>
<dbReference type="Proteomes" id="UP001604336">
    <property type="component" value="Unassembled WGS sequence"/>
</dbReference>
<reference evidence="2" key="2">
    <citation type="submission" date="2024-07" db="EMBL/GenBank/DDBJ databases">
        <title>Two chromosome-level genome assemblies of Korean endemic species Abeliophyllum distichum and Forsythia ovata (Oleaceae).</title>
        <authorList>
            <person name="Mun J.H."/>
        </authorList>
    </citation>
    <scope>NUCLEOTIDE SEQUENCE</scope>
    <source>
        <strain evidence="2">KNKB198505000391</strain>
        <tissue evidence="2">Leaf</tissue>
    </source>
</reference>